<gene>
    <name evidence="2" type="ORF">L2725_00410</name>
</gene>
<organism evidence="2 3">
    <name type="scientific">Shewanella corallii</name>
    <dbReference type="NCBI Taxonomy" id="560080"/>
    <lineage>
        <taxon>Bacteria</taxon>
        <taxon>Pseudomonadati</taxon>
        <taxon>Pseudomonadota</taxon>
        <taxon>Gammaproteobacteria</taxon>
        <taxon>Alteromonadales</taxon>
        <taxon>Shewanellaceae</taxon>
        <taxon>Shewanella</taxon>
    </lineage>
</organism>
<proteinExistence type="predicted"/>
<feature type="transmembrane region" description="Helical" evidence="1">
    <location>
        <begin position="12"/>
        <end position="33"/>
    </location>
</feature>
<accession>A0ABT0N1F6</accession>
<comment type="caution">
    <text evidence="2">The sequence shown here is derived from an EMBL/GenBank/DDBJ whole genome shotgun (WGS) entry which is preliminary data.</text>
</comment>
<keyword evidence="1" id="KW-0472">Membrane</keyword>
<sequence>MSRNFMRSRQSGSALVVGIFIITVMFVLTAALIRVLGDADDNVNLEVWGTRALLAANSGADAALAQLFPPGGSAATDCSAVGTSWTPPNQPGFSGCSISVGCNLITVNFNGDTLHQFTLSSNAVCEAGQCSGGAGGTSNCLRVNRMVEVQARVD</sequence>
<evidence type="ECO:0000313" key="3">
    <source>
        <dbReference type="Proteomes" id="UP001202831"/>
    </source>
</evidence>
<protein>
    <submittedName>
        <fullName evidence="2">MSHA biogenesis protein MshP</fullName>
    </submittedName>
</protein>
<dbReference type="EMBL" id="JAKIKT010000001">
    <property type="protein sequence ID" value="MCL2912254.1"/>
    <property type="molecule type" value="Genomic_DNA"/>
</dbReference>
<keyword evidence="1" id="KW-0812">Transmembrane</keyword>
<evidence type="ECO:0000313" key="2">
    <source>
        <dbReference type="EMBL" id="MCL2912254.1"/>
    </source>
</evidence>
<keyword evidence="1" id="KW-1133">Transmembrane helix</keyword>
<reference evidence="2 3" key="1">
    <citation type="submission" date="2022-01" db="EMBL/GenBank/DDBJ databases">
        <title>Whole genome-based taxonomy of the Shewanellaceae.</title>
        <authorList>
            <person name="Martin-Rodriguez A.J."/>
        </authorList>
    </citation>
    <scope>NUCLEOTIDE SEQUENCE [LARGE SCALE GENOMIC DNA]</scope>
    <source>
        <strain evidence="2 3">DSM 21332</strain>
    </source>
</reference>
<keyword evidence="3" id="KW-1185">Reference proteome</keyword>
<evidence type="ECO:0000256" key="1">
    <source>
        <dbReference type="SAM" id="Phobius"/>
    </source>
</evidence>
<dbReference type="RefSeq" id="WP_115138301.1">
    <property type="nucleotide sequence ID" value="NZ_JAKIKT010000001.1"/>
</dbReference>
<name>A0ABT0N1F6_9GAMM</name>
<dbReference type="Proteomes" id="UP001202831">
    <property type="component" value="Unassembled WGS sequence"/>
</dbReference>